<reference evidence="12" key="1">
    <citation type="journal article" date="2017" name="Genome Announc.">
        <title>Complete Genome Sequence of Mycobacterium stephanolepidis.</title>
        <authorList>
            <person name="Fukano H."/>
            <person name="Yoshida M."/>
            <person name="Katayama Y."/>
            <person name="Omatsu T."/>
            <person name="Mizutani T."/>
            <person name="Kurata O."/>
            <person name="Wada S."/>
            <person name="Hoshino Y."/>
        </authorList>
    </citation>
    <scope>NUCLEOTIDE SEQUENCE [LARGE SCALE GENOMIC DNA]</scope>
    <source>
        <strain evidence="12">NJB0901</strain>
    </source>
</reference>
<dbReference type="NCBIfam" id="TIGR00494">
    <property type="entry name" value="crcB"/>
    <property type="match status" value="1"/>
</dbReference>
<feature type="binding site" evidence="10">
    <location>
        <position position="97"/>
    </location>
    <ligand>
        <name>Na(+)</name>
        <dbReference type="ChEBI" id="CHEBI:29101"/>
        <note>structural</note>
    </ligand>
</feature>
<evidence type="ECO:0000256" key="6">
    <source>
        <dbReference type="ARBA" id="ARBA00023303"/>
    </source>
</evidence>
<evidence type="ECO:0000313" key="11">
    <source>
        <dbReference type="EMBL" id="BAX97686.1"/>
    </source>
</evidence>
<evidence type="ECO:0000313" key="12">
    <source>
        <dbReference type="Proteomes" id="UP000217954"/>
    </source>
</evidence>
<evidence type="ECO:0000256" key="5">
    <source>
        <dbReference type="ARBA" id="ARBA00023136"/>
    </source>
</evidence>
<comment type="function">
    <text evidence="9 10">Fluoride-specific ion channel. Important for reducing fluoride concentration in the cell, thus reducing its toxicity.</text>
</comment>
<keyword evidence="12" id="KW-1185">Reference proteome</keyword>
<keyword evidence="2 10" id="KW-1003">Cell membrane</keyword>
<dbReference type="GO" id="GO:0005886">
    <property type="term" value="C:plasma membrane"/>
    <property type="evidence" value="ECO:0007669"/>
    <property type="project" value="UniProtKB-SubCell"/>
</dbReference>
<keyword evidence="10" id="KW-0479">Metal-binding</keyword>
<feature type="transmembrane region" description="Helical" evidence="10">
    <location>
        <begin position="21"/>
        <end position="41"/>
    </location>
</feature>
<dbReference type="EMBL" id="AP018165">
    <property type="protein sequence ID" value="BAX97686.1"/>
    <property type="molecule type" value="Genomic_DNA"/>
</dbReference>
<dbReference type="RefSeq" id="WP_096501351.1">
    <property type="nucleotide sequence ID" value="NZ_AP018165.1"/>
</dbReference>
<evidence type="ECO:0000256" key="2">
    <source>
        <dbReference type="ARBA" id="ARBA00022475"/>
    </source>
</evidence>
<keyword evidence="6 10" id="KW-0407">Ion channel</keyword>
<dbReference type="InterPro" id="IPR003691">
    <property type="entry name" value="FluC"/>
</dbReference>
<evidence type="ECO:0000256" key="4">
    <source>
        <dbReference type="ARBA" id="ARBA00022989"/>
    </source>
</evidence>
<name>A0A1Z4EXJ4_9MYCO</name>
<dbReference type="Pfam" id="PF02537">
    <property type="entry name" value="CRCB"/>
    <property type="match status" value="1"/>
</dbReference>
<comment type="subcellular location">
    <subcellularLocation>
        <location evidence="1 10">Cell membrane</location>
        <topology evidence="1 10">Multi-pass membrane protein</topology>
    </subcellularLocation>
</comment>
<organism evidence="11 12">
    <name type="scientific">[Mycobacterium] stephanolepidis</name>
    <dbReference type="NCBI Taxonomy" id="1520670"/>
    <lineage>
        <taxon>Bacteria</taxon>
        <taxon>Bacillati</taxon>
        <taxon>Actinomycetota</taxon>
        <taxon>Actinomycetes</taxon>
        <taxon>Mycobacteriales</taxon>
        <taxon>Mycobacteriaceae</taxon>
        <taxon>Mycobacteroides</taxon>
    </lineage>
</organism>
<evidence type="ECO:0000256" key="1">
    <source>
        <dbReference type="ARBA" id="ARBA00004651"/>
    </source>
</evidence>
<feature type="transmembrane region" description="Helical" evidence="10">
    <location>
        <begin position="53"/>
        <end position="77"/>
    </location>
</feature>
<evidence type="ECO:0000256" key="7">
    <source>
        <dbReference type="ARBA" id="ARBA00035120"/>
    </source>
</evidence>
<evidence type="ECO:0000256" key="9">
    <source>
        <dbReference type="ARBA" id="ARBA00049940"/>
    </source>
</evidence>
<dbReference type="GO" id="GO:0140114">
    <property type="term" value="P:cellular detoxification of fluoride"/>
    <property type="evidence" value="ECO:0007669"/>
    <property type="project" value="UniProtKB-UniRule"/>
</dbReference>
<sequence length="155" mass="16121">MGPNVTGAQREEFARPLHLRPYALLWVFLGGVCGTALRYWFEKMWPATGGSWPWGTFAVNLTGAFILGALLETLTLLGPDGGWRQRARLFVGTGICGAFTTYSAFALEISTLARNGFAGLGVGYALVSIAAGLAAAMAGIAAAATVLGRYSGGSA</sequence>
<feature type="transmembrane region" description="Helical" evidence="10">
    <location>
        <begin position="122"/>
        <end position="147"/>
    </location>
</feature>
<dbReference type="PANTHER" id="PTHR28259">
    <property type="entry name" value="FLUORIDE EXPORT PROTEIN 1-RELATED"/>
    <property type="match status" value="1"/>
</dbReference>
<gene>
    <name evidence="11" type="primary">crcB_1</name>
    <name evidence="10" type="synonym">crcB</name>
    <name evidence="10" type="synonym">fluC</name>
    <name evidence="11" type="ORF">MSTE_02374</name>
</gene>
<comment type="similarity">
    <text evidence="7 10">Belongs to the fluoride channel Fluc/FEX (TC 1.A.43) family.</text>
</comment>
<comment type="catalytic activity">
    <reaction evidence="8">
        <text>fluoride(in) = fluoride(out)</text>
        <dbReference type="Rhea" id="RHEA:76159"/>
        <dbReference type="ChEBI" id="CHEBI:17051"/>
    </reaction>
    <physiologicalReaction direction="left-to-right" evidence="8">
        <dbReference type="Rhea" id="RHEA:76160"/>
    </physiologicalReaction>
</comment>
<dbReference type="AlphaFoldDB" id="A0A1Z4EXJ4"/>
<evidence type="ECO:0000256" key="10">
    <source>
        <dbReference type="HAMAP-Rule" id="MF_00454"/>
    </source>
</evidence>
<dbReference type="KEGG" id="mste:MSTE_02374"/>
<protein>
    <recommendedName>
        <fullName evidence="10">Fluoride-specific ion channel FluC</fullName>
    </recommendedName>
</protein>
<feature type="transmembrane region" description="Helical" evidence="10">
    <location>
        <begin position="89"/>
        <end position="110"/>
    </location>
</feature>
<keyword evidence="3 10" id="KW-0812">Transmembrane</keyword>
<proteinExistence type="inferred from homology"/>
<dbReference type="GO" id="GO:0062054">
    <property type="term" value="F:fluoride channel activity"/>
    <property type="evidence" value="ECO:0007669"/>
    <property type="project" value="UniProtKB-UniRule"/>
</dbReference>
<feature type="binding site" evidence="10">
    <location>
        <position position="100"/>
    </location>
    <ligand>
        <name>Na(+)</name>
        <dbReference type="ChEBI" id="CHEBI:29101"/>
        <note>structural</note>
    </ligand>
</feature>
<accession>A0A1Z4EXJ4</accession>
<dbReference type="Proteomes" id="UP000217954">
    <property type="component" value="Chromosome"/>
</dbReference>
<evidence type="ECO:0000256" key="3">
    <source>
        <dbReference type="ARBA" id="ARBA00022692"/>
    </source>
</evidence>
<dbReference type="PANTHER" id="PTHR28259:SF1">
    <property type="entry name" value="FLUORIDE EXPORT PROTEIN 1-RELATED"/>
    <property type="match status" value="1"/>
</dbReference>
<dbReference type="OrthoDB" id="5148600at2"/>
<keyword evidence="10" id="KW-0406">Ion transport</keyword>
<dbReference type="GO" id="GO:0046872">
    <property type="term" value="F:metal ion binding"/>
    <property type="evidence" value="ECO:0007669"/>
    <property type="project" value="UniProtKB-KW"/>
</dbReference>
<comment type="activity regulation">
    <text evidence="10">Na(+) is not transported, but it plays an essential structural role and its presence is essential for fluoride channel function.</text>
</comment>
<dbReference type="HAMAP" id="MF_00454">
    <property type="entry name" value="FluC"/>
    <property type="match status" value="1"/>
</dbReference>
<reference evidence="11 12" key="2">
    <citation type="journal article" date="2017" name="Int. J. Syst. Evol. Microbiol.">
        <title>Mycobacterium stephanolepidis sp. nov., a rapidly growing species related to Mycobacterium chelonae, isolated from marine teleost fish, Stephanolepis cirrhifer.</title>
        <authorList>
            <person name="Fukano H."/>
            <person name="Wada S."/>
            <person name="Kurata O."/>
            <person name="Katayama K."/>
            <person name="Fujiwara N."/>
            <person name="Hoshino Y."/>
        </authorList>
    </citation>
    <scope>NUCLEOTIDE SEQUENCE [LARGE SCALE GENOMIC DNA]</scope>
    <source>
        <strain evidence="11 12">NJB0901</strain>
    </source>
</reference>
<keyword evidence="5 10" id="KW-0472">Membrane</keyword>
<keyword evidence="10" id="KW-0915">Sodium</keyword>
<evidence type="ECO:0000256" key="8">
    <source>
        <dbReference type="ARBA" id="ARBA00035585"/>
    </source>
</evidence>
<keyword evidence="10" id="KW-0813">Transport</keyword>
<keyword evidence="4 10" id="KW-1133">Transmembrane helix</keyword>